<dbReference type="Proteomes" id="UP001141434">
    <property type="component" value="Unassembled WGS sequence"/>
</dbReference>
<accession>A0A9W9G1C8</accession>
<organism evidence="7 8">
    <name type="scientific">Penicillium alfredii</name>
    <dbReference type="NCBI Taxonomy" id="1506179"/>
    <lineage>
        <taxon>Eukaryota</taxon>
        <taxon>Fungi</taxon>
        <taxon>Dikarya</taxon>
        <taxon>Ascomycota</taxon>
        <taxon>Pezizomycotina</taxon>
        <taxon>Eurotiomycetes</taxon>
        <taxon>Eurotiomycetidae</taxon>
        <taxon>Eurotiales</taxon>
        <taxon>Aspergillaceae</taxon>
        <taxon>Penicillium</taxon>
    </lineage>
</organism>
<dbReference type="GeneID" id="81391341"/>
<evidence type="ECO:0000259" key="6">
    <source>
        <dbReference type="PROSITE" id="PS50157"/>
    </source>
</evidence>
<reference evidence="7" key="2">
    <citation type="journal article" date="2023" name="IMA Fungus">
        <title>Comparative genomic study of the Penicillium genus elucidates a diverse pangenome and 15 lateral gene transfer events.</title>
        <authorList>
            <person name="Petersen C."/>
            <person name="Sorensen T."/>
            <person name="Nielsen M.R."/>
            <person name="Sondergaard T.E."/>
            <person name="Sorensen J.L."/>
            <person name="Fitzpatrick D.A."/>
            <person name="Frisvad J.C."/>
            <person name="Nielsen K.L."/>
        </authorList>
    </citation>
    <scope>NUCLEOTIDE SEQUENCE</scope>
    <source>
        <strain evidence="7">IBT 34128</strain>
    </source>
</reference>
<proteinExistence type="predicted"/>
<evidence type="ECO:0000256" key="5">
    <source>
        <dbReference type="SAM" id="MobiDB-lite"/>
    </source>
</evidence>
<dbReference type="Gene3D" id="3.30.160.60">
    <property type="entry name" value="Classic Zinc Finger"/>
    <property type="match status" value="2"/>
</dbReference>
<dbReference type="PROSITE" id="PS00028">
    <property type="entry name" value="ZINC_FINGER_C2H2_1"/>
    <property type="match status" value="2"/>
</dbReference>
<evidence type="ECO:0000256" key="4">
    <source>
        <dbReference type="PROSITE-ProRule" id="PRU00042"/>
    </source>
</evidence>
<keyword evidence="8" id="KW-1185">Reference proteome</keyword>
<dbReference type="PANTHER" id="PTHR23235">
    <property type="entry name" value="KRUEPPEL-LIKE TRANSCRIPTION FACTOR"/>
    <property type="match status" value="1"/>
</dbReference>
<keyword evidence="3" id="KW-0862">Zinc</keyword>
<evidence type="ECO:0000256" key="2">
    <source>
        <dbReference type="ARBA" id="ARBA00022771"/>
    </source>
</evidence>
<dbReference type="Pfam" id="PF00096">
    <property type="entry name" value="zf-C2H2"/>
    <property type="match status" value="2"/>
</dbReference>
<dbReference type="SMART" id="SM00355">
    <property type="entry name" value="ZnF_C2H2"/>
    <property type="match status" value="2"/>
</dbReference>
<dbReference type="SUPFAM" id="SSF57667">
    <property type="entry name" value="beta-beta-alpha zinc fingers"/>
    <property type="match status" value="2"/>
</dbReference>
<evidence type="ECO:0000256" key="3">
    <source>
        <dbReference type="ARBA" id="ARBA00022833"/>
    </source>
</evidence>
<gene>
    <name evidence="7" type="ORF">NUU61_001591</name>
</gene>
<dbReference type="InterPro" id="IPR013087">
    <property type="entry name" value="Znf_C2H2_type"/>
</dbReference>
<evidence type="ECO:0000313" key="8">
    <source>
        <dbReference type="Proteomes" id="UP001141434"/>
    </source>
</evidence>
<dbReference type="InterPro" id="IPR036236">
    <property type="entry name" value="Znf_C2H2_sf"/>
</dbReference>
<name>A0A9W9G1C8_9EURO</name>
<keyword evidence="2 4" id="KW-0863">Zinc-finger</keyword>
<dbReference type="PROSITE" id="PS50157">
    <property type="entry name" value="ZINC_FINGER_C2H2_2"/>
    <property type="match status" value="2"/>
</dbReference>
<evidence type="ECO:0000256" key="1">
    <source>
        <dbReference type="ARBA" id="ARBA00022723"/>
    </source>
</evidence>
<keyword evidence="1" id="KW-0479">Metal-binding</keyword>
<dbReference type="EMBL" id="JAPMSZ010000003">
    <property type="protein sequence ID" value="KAJ5110334.1"/>
    <property type="molecule type" value="Genomic_DNA"/>
</dbReference>
<feature type="region of interest" description="Disordered" evidence="5">
    <location>
        <begin position="121"/>
        <end position="185"/>
    </location>
</feature>
<comment type="caution">
    <text evidence="7">The sequence shown here is derived from an EMBL/GenBank/DDBJ whole genome shotgun (WGS) entry which is preliminary data.</text>
</comment>
<feature type="domain" description="C2H2-type" evidence="6">
    <location>
        <begin position="229"/>
        <end position="258"/>
    </location>
</feature>
<dbReference type="RefSeq" id="XP_056515102.1">
    <property type="nucleotide sequence ID" value="XM_056652173.1"/>
</dbReference>
<feature type="compositionally biased region" description="Basic residues" evidence="5">
    <location>
        <begin position="173"/>
        <end position="184"/>
    </location>
</feature>
<evidence type="ECO:0000313" key="7">
    <source>
        <dbReference type="EMBL" id="KAJ5110334.1"/>
    </source>
</evidence>
<sequence>MALPLDNIDFDQSTFANHLQVSNDMTYNYASNHYPHQASMLQYNQSSPKTGYPLEPAPNPFLFQPTSYLPEGVSNSVSMSDMLPLMPSNRSMAPHGITLLNSFPQAPVSLSSSHSQFHTSLRTLKPKKPSAPISSLGKHSEIGNIFTQSSGGRQEYNEGFPVSPVNSDNSLQRSHHQASRKSPKTRLENAQSIMKQTQFKCNEPGCRWSFKYKGNLTRHMTRHSKERPYICRVPGCHRTFTRTDTLKDHYTSHSKRGGRHRYVASLDPMCADYDPAFFYGQFKPDGRPLDGHSPAGLIKTQSNK</sequence>
<reference evidence="7" key="1">
    <citation type="submission" date="2022-11" db="EMBL/GenBank/DDBJ databases">
        <authorList>
            <person name="Petersen C."/>
        </authorList>
    </citation>
    <scope>NUCLEOTIDE SEQUENCE</scope>
    <source>
        <strain evidence="7">IBT 34128</strain>
    </source>
</reference>
<feature type="domain" description="C2H2-type" evidence="6">
    <location>
        <begin position="199"/>
        <end position="228"/>
    </location>
</feature>
<dbReference type="OrthoDB" id="654211at2759"/>
<dbReference type="AlphaFoldDB" id="A0A9W9G1C8"/>
<dbReference type="GO" id="GO:0008270">
    <property type="term" value="F:zinc ion binding"/>
    <property type="evidence" value="ECO:0007669"/>
    <property type="project" value="UniProtKB-KW"/>
</dbReference>
<protein>
    <recommendedName>
        <fullName evidence="6">C2H2-type domain-containing protein</fullName>
    </recommendedName>
</protein>